<dbReference type="RefSeq" id="WP_089695533.1">
    <property type="nucleotide sequence ID" value="NZ_FNHL01000001.1"/>
</dbReference>
<dbReference type="EMBL" id="FNHL01000001">
    <property type="protein sequence ID" value="SDM14041.1"/>
    <property type="molecule type" value="Genomic_DNA"/>
</dbReference>
<protein>
    <submittedName>
        <fullName evidence="2">Uncharacterized protein</fullName>
    </submittedName>
</protein>
<dbReference type="AlphaFoldDB" id="A0A1G9QT44"/>
<evidence type="ECO:0000313" key="3">
    <source>
        <dbReference type="Proteomes" id="UP000199451"/>
    </source>
</evidence>
<accession>A0A1G9QT44</accession>
<feature type="region of interest" description="Disordered" evidence="1">
    <location>
        <begin position="1"/>
        <end position="29"/>
    </location>
</feature>
<dbReference type="InterPro" id="IPR055755">
    <property type="entry name" value="DUF7331"/>
</dbReference>
<sequence length="61" mass="6546">MSDHANDEQWDSPGASAPEAQADGVGTIESYDTDEGVVFYDSENPLAWVQASATVRLEESV</sequence>
<dbReference type="OrthoDB" id="198267at2157"/>
<dbReference type="Proteomes" id="UP000199451">
    <property type="component" value="Unassembled WGS sequence"/>
</dbReference>
<keyword evidence="3" id="KW-1185">Reference proteome</keyword>
<dbReference type="Pfam" id="PF24018">
    <property type="entry name" value="DUF7331"/>
    <property type="match status" value="1"/>
</dbReference>
<evidence type="ECO:0000313" key="2">
    <source>
        <dbReference type="EMBL" id="SDM14041.1"/>
    </source>
</evidence>
<organism evidence="2 3">
    <name type="scientific">Halogranum gelatinilyticum</name>
    <dbReference type="NCBI Taxonomy" id="660521"/>
    <lineage>
        <taxon>Archaea</taxon>
        <taxon>Methanobacteriati</taxon>
        <taxon>Methanobacteriota</taxon>
        <taxon>Stenosarchaea group</taxon>
        <taxon>Halobacteria</taxon>
        <taxon>Halobacteriales</taxon>
        <taxon>Haloferacaceae</taxon>
    </lineage>
</organism>
<evidence type="ECO:0000256" key="1">
    <source>
        <dbReference type="SAM" id="MobiDB-lite"/>
    </source>
</evidence>
<name>A0A1G9QT44_9EURY</name>
<reference evidence="3" key="1">
    <citation type="submission" date="2016-10" db="EMBL/GenBank/DDBJ databases">
        <authorList>
            <person name="Varghese N."/>
            <person name="Submissions S."/>
        </authorList>
    </citation>
    <scope>NUCLEOTIDE SEQUENCE [LARGE SCALE GENOMIC DNA]</scope>
    <source>
        <strain evidence="3">CGMCC 1.10119</strain>
    </source>
</reference>
<proteinExistence type="predicted"/>
<dbReference type="STRING" id="660521.SAMN04487949_1007"/>
<gene>
    <name evidence="2" type="ORF">SAMN04487949_1007</name>
</gene>